<dbReference type="KEGG" id="aec:105154990"/>
<feature type="compositionally biased region" description="Polar residues" evidence="1">
    <location>
        <begin position="90"/>
        <end position="100"/>
    </location>
</feature>
<evidence type="ECO:0000256" key="1">
    <source>
        <dbReference type="SAM" id="MobiDB-lite"/>
    </source>
</evidence>
<accession>F4WA17</accession>
<dbReference type="EMBL" id="GL888037">
    <property type="protein sequence ID" value="EGI68947.1"/>
    <property type="molecule type" value="Genomic_DNA"/>
</dbReference>
<sequence length="108" mass="12185">MRSDHNMETDNTNSSVEIQIQKTLISIHGVSLKIKKELEMIKELTKENGHLRTVVNAANQTLSKKVQKMGVNVAEIIHESERNNRLESDLLNSSTSTNVTEKLDQISK</sequence>
<dbReference type="InParanoid" id="F4WA17"/>
<protein>
    <submittedName>
        <fullName evidence="2">Uncharacterized protein</fullName>
    </submittedName>
</protein>
<evidence type="ECO:0000313" key="2">
    <source>
        <dbReference type="EMBL" id="EGI68947.1"/>
    </source>
</evidence>
<name>F4WA17_ACREC</name>
<dbReference type="OrthoDB" id="7682106at2759"/>
<organism evidence="3">
    <name type="scientific">Acromyrmex echinatior</name>
    <name type="common">Panamanian leafcutter ant</name>
    <name type="synonym">Acromyrmex octospinosus echinatior</name>
    <dbReference type="NCBI Taxonomy" id="103372"/>
    <lineage>
        <taxon>Eukaryota</taxon>
        <taxon>Metazoa</taxon>
        <taxon>Ecdysozoa</taxon>
        <taxon>Arthropoda</taxon>
        <taxon>Hexapoda</taxon>
        <taxon>Insecta</taxon>
        <taxon>Pterygota</taxon>
        <taxon>Neoptera</taxon>
        <taxon>Endopterygota</taxon>
        <taxon>Hymenoptera</taxon>
        <taxon>Apocrita</taxon>
        <taxon>Aculeata</taxon>
        <taxon>Formicoidea</taxon>
        <taxon>Formicidae</taxon>
        <taxon>Myrmicinae</taxon>
        <taxon>Acromyrmex</taxon>
    </lineage>
</organism>
<keyword evidence="3" id="KW-1185">Reference proteome</keyword>
<gene>
    <name evidence="2" type="ORF">G5I_02331</name>
</gene>
<dbReference type="AlphaFoldDB" id="F4WA17"/>
<reference evidence="2" key="1">
    <citation type="submission" date="2011-02" db="EMBL/GenBank/DDBJ databases">
        <title>The genome of the leaf-cutting ant Acromyrmex echinatior suggests key adaptations to social evolution and fungus farming.</title>
        <authorList>
            <person name="Nygaard S."/>
            <person name="Zhang G."/>
        </authorList>
    </citation>
    <scope>NUCLEOTIDE SEQUENCE</scope>
</reference>
<evidence type="ECO:0000313" key="3">
    <source>
        <dbReference type="Proteomes" id="UP000007755"/>
    </source>
</evidence>
<dbReference type="Proteomes" id="UP000007755">
    <property type="component" value="Unassembled WGS sequence"/>
</dbReference>
<proteinExistence type="predicted"/>
<feature type="region of interest" description="Disordered" evidence="1">
    <location>
        <begin position="87"/>
        <end position="108"/>
    </location>
</feature>